<comment type="similarity">
    <text evidence="7 10">Belongs to the fluoride channel Fluc/FEX (TC 1.A.43) family.</text>
</comment>
<keyword evidence="5 10" id="KW-0472">Membrane</keyword>
<dbReference type="EMBL" id="JAGIOB010000001">
    <property type="protein sequence ID" value="MBP2417732.1"/>
    <property type="molecule type" value="Genomic_DNA"/>
</dbReference>
<dbReference type="RefSeq" id="WP_307804147.1">
    <property type="nucleotide sequence ID" value="NZ_BAAAMH010000010.1"/>
</dbReference>
<evidence type="ECO:0000256" key="3">
    <source>
        <dbReference type="ARBA" id="ARBA00022692"/>
    </source>
</evidence>
<keyword evidence="10" id="KW-0813">Transport</keyword>
<dbReference type="Pfam" id="PF02537">
    <property type="entry name" value="CRCB"/>
    <property type="match status" value="1"/>
</dbReference>
<comment type="activity regulation">
    <text evidence="10">Na(+) is not transported, but it plays an essential structural role and its presence is essential for fluoride channel function.</text>
</comment>
<keyword evidence="2 10" id="KW-1003">Cell membrane</keyword>
<keyword evidence="10" id="KW-0479">Metal-binding</keyword>
<feature type="transmembrane region" description="Helical" evidence="10">
    <location>
        <begin position="104"/>
        <end position="126"/>
    </location>
</feature>
<sequence length="127" mass="12321">MSPALLLVVALAGGLGAVARLVVDGEVRRRLGDALPRGTVLVNLTGSLLLGLVTGLATGGLLPPLAQVVVGTGFLGGYTTFSTAAVEAVRLATAGRWTAAVVDAVGQLVAAVLLAGLGLVAGLALAG</sequence>
<feature type="binding site" evidence="10">
    <location>
        <position position="79"/>
    </location>
    <ligand>
        <name>Na(+)</name>
        <dbReference type="ChEBI" id="CHEBI:29101"/>
        <note>structural</note>
    </ligand>
</feature>
<feature type="binding site" evidence="10">
    <location>
        <position position="76"/>
    </location>
    <ligand>
        <name>Na(+)</name>
        <dbReference type="ChEBI" id="CHEBI:29101"/>
        <note>structural</note>
    </ligand>
</feature>
<comment type="function">
    <text evidence="9 10">Fluoride-specific ion channel. Important for reducing fluoride concentration in the cell, thus reducing its toxicity.</text>
</comment>
<gene>
    <name evidence="10" type="primary">fluC</name>
    <name evidence="10" type="synonym">crcB</name>
    <name evidence="11" type="ORF">JOF54_002654</name>
</gene>
<evidence type="ECO:0000256" key="8">
    <source>
        <dbReference type="ARBA" id="ARBA00035585"/>
    </source>
</evidence>
<keyword evidence="6 10" id="KW-0407">Ion channel</keyword>
<accession>A0ABS4ZAK5</accession>
<comment type="subcellular location">
    <subcellularLocation>
        <location evidence="1 10">Cell membrane</location>
        <topology evidence="1 10">Multi-pass membrane protein</topology>
    </subcellularLocation>
</comment>
<keyword evidence="3 10" id="KW-0812">Transmembrane</keyword>
<evidence type="ECO:0000256" key="5">
    <source>
        <dbReference type="ARBA" id="ARBA00023136"/>
    </source>
</evidence>
<keyword evidence="12" id="KW-1185">Reference proteome</keyword>
<evidence type="ECO:0000256" key="2">
    <source>
        <dbReference type="ARBA" id="ARBA00022475"/>
    </source>
</evidence>
<evidence type="ECO:0000256" key="10">
    <source>
        <dbReference type="HAMAP-Rule" id="MF_00454"/>
    </source>
</evidence>
<evidence type="ECO:0000313" key="12">
    <source>
        <dbReference type="Proteomes" id="UP000758168"/>
    </source>
</evidence>
<keyword evidence="4 10" id="KW-1133">Transmembrane helix</keyword>
<name>A0ABS4ZAK5_9ACTN</name>
<dbReference type="PANTHER" id="PTHR28259">
    <property type="entry name" value="FLUORIDE EXPORT PROTEIN 1-RELATED"/>
    <property type="match status" value="1"/>
</dbReference>
<evidence type="ECO:0000256" key="1">
    <source>
        <dbReference type="ARBA" id="ARBA00004651"/>
    </source>
</evidence>
<evidence type="ECO:0000313" key="11">
    <source>
        <dbReference type="EMBL" id="MBP2417732.1"/>
    </source>
</evidence>
<keyword evidence="10" id="KW-0406">Ion transport</keyword>
<organism evidence="11 12">
    <name type="scientific">Microlunatus capsulatus</name>
    <dbReference type="NCBI Taxonomy" id="99117"/>
    <lineage>
        <taxon>Bacteria</taxon>
        <taxon>Bacillati</taxon>
        <taxon>Actinomycetota</taxon>
        <taxon>Actinomycetes</taxon>
        <taxon>Propionibacteriales</taxon>
        <taxon>Propionibacteriaceae</taxon>
        <taxon>Microlunatus</taxon>
    </lineage>
</organism>
<evidence type="ECO:0000256" key="7">
    <source>
        <dbReference type="ARBA" id="ARBA00035120"/>
    </source>
</evidence>
<protein>
    <recommendedName>
        <fullName evidence="10">Fluoride-specific ion channel FluC</fullName>
    </recommendedName>
</protein>
<dbReference type="PANTHER" id="PTHR28259:SF1">
    <property type="entry name" value="FLUORIDE EXPORT PROTEIN 1-RELATED"/>
    <property type="match status" value="1"/>
</dbReference>
<comment type="catalytic activity">
    <reaction evidence="8">
        <text>fluoride(in) = fluoride(out)</text>
        <dbReference type="Rhea" id="RHEA:76159"/>
        <dbReference type="ChEBI" id="CHEBI:17051"/>
    </reaction>
    <physiologicalReaction direction="left-to-right" evidence="8">
        <dbReference type="Rhea" id="RHEA:76160"/>
    </physiologicalReaction>
</comment>
<reference evidence="11 12" key="1">
    <citation type="submission" date="2021-03" db="EMBL/GenBank/DDBJ databases">
        <title>Sequencing the genomes of 1000 actinobacteria strains.</title>
        <authorList>
            <person name="Klenk H.-P."/>
        </authorList>
    </citation>
    <scope>NUCLEOTIDE SEQUENCE [LARGE SCALE GENOMIC DNA]</scope>
    <source>
        <strain evidence="11 12">DSM 12936</strain>
    </source>
</reference>
<feature type="transmembrane region" description="Helical" evidence="10">
    <location>
        <begin position="44"/>
        <end position="62"/>
    </location>
</feature>
<dbReference type="InterPro" id="IPR003691">
    <property type="entry name" value="FluC"/>
</dbReference>
<dbReference type="Proteomes" id="UP000758168">
    <property type="component" value="Unassembled WGS sequence"/>
</dbReference>
<keyword evidence="10" id="KW-0915">Sodium</keyword>
<evidence type="ECO:0000256" key="6">
    <source>
        <dbReference type="ARBA" id="ARBA00023303"/>
    </source>
</evidence>
<evidence type="ECO:0000256" key="4">
    <source>
        <dbReference type="ARBA" id="ARBA00022989"/>
    </source>
</evidence>
<feature type="transmembrane region" description="Helical" evidence="10">
    <location>
        <begin position="69"/>
        <end position="92"/>
    </location>
</feature>
<dbReference type="HAMAP" id="MF_00454">
    <property type="entry name" value="FluC"/>
    <property type="match status" value="1"/>
</dbReference>
<evidence type="ECO:0000256" key="9">
    <source>
        <dbReference type="ARBA" id="ARBA00049940"/>
    </source>
</evidence>
<comment type="caution">
    <text evidence="11">The sequence shown here is derived from an EMBL/GenBank/DDBJ whole genome shotgun (WGS) entry which is preliminary data.</text>
</comment>
<proteinExistence type="inferred from homology"/>